<gene>
    <name evidence="5" type="ORF">GCM10023330_11460</name>
</gene>
<dbReference type="InterPro" id="IPR009057">
    <property type="entry name" value="Homeodomain-like_sf"/>
</dbReference>
<organism evidence="5 6">
    <name type="scientific">Litoribaculum gwangyangense</name>
    <dbReference type="NCBI Taxonomy" id="1130722"/>
    <lineage>
        <taxon>Bacteria</taxon>
        <taxon>Pseudomonadati</taxon>
        <taxon>Bacteroidota</taxon>
        <taxon>Flavobacteriia</taxon>
        <taxon>Flavobacteriales</taxon>
        <taxon>Flavobacteriaceae</taxon>
        <taxon>Litoribaculum</taxon>
    </lineage>
</organism>
<dbReference type="PROSITE" id="PS01124">
    <property type="entry name" value="HTH_ARAC_FAMILY_2"/>
    <property type="match status" value="1"/>
</dbReference>
<comment type="caution">
    <text evidence="5">The sequence shown here is derived from an EMBL/GenBank/DDBJ whole genome shotgun (WGS) entry which is preliminary data.</text>
</comment>
<dbReference type="Proteomes" id="UP001501433">
    <property type="component" value="Unassembled WGS sequence"/>
</dbReference>
<dbReference type="SUPFAM" id="SSF46689">
    <property type="entry name" value="Homeodomain-like"/>
    <property type="match status" value="2"/>
</dbReference>
<dbReference type="PANTHER" id="PTHR43280:SF2">
    <property type="entry name" value="HTH-TYPE TRANSCRIPTIONAL REGULATOR EXSA"/>
    <property type="match status" value="1"/>
</dbReference>
<protein>
    <recommendedName>
        <fullName evidence="4">HTH araC/xylS-type domain-containing protein</fullName>
    </recommendedName>
</protein>
<name>A0ABP9C9P5_9FLAO</name>
<reference evidence="6" key="1">
    <citation type="journal article" date="2019" name="Int. J. Syst. Evol. Microbiol.">
        <title>The Global Catalogue of Microorganisms (GCM) 10K type strain sequencing project: providing services to taxonomists for standard genome sequencing and annotation.</title>
        <authorList>
            <consortium name="The Broad Institute Genomics Platform"/>
            <consortium name="The Broad Institute Genome Sequencing Center for Infectious Disease"/>
            <person name="Wu L."/>
            <person name="Ma J."/>
        </authorList>
    </citation>
    <scope>NUCLEOTIDE SEQUENCE [LARGE SCALE GENOMIC DNA]</scope>
    <source>
        <strain evidence="6">JCM 18325</strain>
    </source>
</reference>
<dbReference type="EMBL" id="BAABJW010000002">
    <property type="protein sequence ID" value="GAA4806658.1"/>
    <property type="molecule type" value="Genomic_DNA"/>
</dbReference>
<sequence>MSLELHDFFLKYPTNSKLIGDDYLFVEYKCPLDSDKFKMWTDTPFLSYVISGKKDWTSINKTYTIRAGEALFFKRGLYNTKQYFEEDYCTIVFFITEDFIKRFMDRNPEMFKQNDIHNVETQIFNINVTDSLKALILSIFSYLNQNNIPKELVEIKFNELLYNVLLNPANKNLLSFFKSLKQEQKINVEETMLKNFHYDLKIEEYARLCGRSLSTFKRDFQQYFKLTPGKWLNNKRLEYARTLLNNLDLNINDVCFESGFKNISHFNSSFKKHYKYPPNQYRKLFIKV</sequence>
<feature type="domain" description="HTH araC/xylS-type" evidence="4">
    <location>
        <begin position="186"/>
        <end position="284"/>
    </location>
</feature>
<dbReference type="PANTHER" id="PTHR43280">
    <property type="entry name" value="ARAC-FAMILY TRANSCRIPTIONAL REGULATOR"/>
    <property type="match status" value="1"/>
</dbReference>
<evidence type="ECO:0000256" key="3">
    <source>
        <dbReference type="ARBA" id="ARBA00023163"/>
    </source>
</evidence>
<dbReference type="PROSITE" id="PS00041">
    <property type="entry name" value="HTH_ARAC_FAMILY_1"/>
    <property type="match status" value="1"/>
</dbReference>
<keyword evidence="3" id="KW-0804">Transcription</keyword>
<keyword evidence="1" id="KW-0805">Transcription regulation</keyword>
<dbReference type="SMART" id="SM00342">
    <property type="entry name" value="HTH_ARAC"/>
    <property type="match status" value="1"/>
</dbReference>
<evidence type="ECO:0000313" key="5">
    <source>
        <dbReference type="EMBL" id="GAA4806658.1"/>
    </source>
</evidence>
<keyword evidence="2" id="KW-0238">DNA-binding</keyword>
<evidence type="ECO:0000259" key="4">
    <source>
        <dbReference type="PROSITE" id="PS01124"/>
    </source>
</evidence>
<dbReference type="Gene3D" id="1.10.10.60">
    <property type="entry name" value="Homeodomain-like"/>
    <property type="match status" value="2"/>
</dbReference>
<evidence type="ECO:0000256" key="2">
    <source>
        <dbReference type="ARBA" id="ARBA00023125"/>
    </source>
</evidence>
<keyword evidence="6" id="KW-1185">Reference proteome</keyword>
<evidence type="ECO:0000256" key="1">
    <source>
        <dbReference type="ARBA" id="ARBA00023015"/>
    </source>
</evidence>
<dbReference type="Pfam" id="PF22200">
    <property type="entry name" value="ExsA_N"/>
    <property type="match status" value="1"/>
</dbReference>
<dbReference type="RefSeq" id="WP_345276000.1">
    <property type="nucleotide sequence ID" value="NZ_BAABJW010000002.1"/>
</dbReference>
<proteinExistence type="predicted"/>
<dbReference type="Pfam" id="PF12833">
    <property type="entry name" value="HTH_18"/>
    <property type="match status" value="1"/>
</dbReference>
<dbReference type="InterPro" id="IPR054015">
    <property type="entry name" value="ExsA-like_N"/>
</dbReference>
<dbReference type="InterPro" id="IPR018060">
    <property type="entry name" value="HTH_AraC"/>
</dbReference>
<evidence type="ECO:0000313" key="6">
    <source>
        <dbReference type="Proteomes" id="UP001501433"/>
    </source>
</evidence>
<accession>A0ABP9C9P5</accession>
<dbReference type="InterPro" id="IPR018062">
    <property type="entry name" value="HTH_AraC-typ_CS"/>
</dbReference>